<proteinExistence type="predicted"/>
<dbReference type="SUPFAM" id="SSF56935">
    <property type="entry name" value="Porins"/>
    <property type="match status" value="1"/>
</dbReference>
<dbReference type="InterPro" id="IPR045748">
    <property type="entry name" value="DcaP"/>
</dbReference>
<feature type="coiled-coil region" evidence="1">
    <location>
        <begin position="40"/>
        <end position="67"/>
    </location>
</feature>
<keyword evidence="4" id="KW-1185">Reference proteome</keyword>
<dbReference type="Proteomes" id="UP000787472">
    <property type="component" value="Unassembled WGS sequence"/>
</dbReference>
<dbReference type="EMBL" id="JAAONZ010000007">
    <property type="protein sequence ID" value="NHO66182.1"/>
    <property type="molecule type" value="Genomic_DNA"/>
</dbReference>
<keyword evidence="1" id="KW-0175">Coiled coil</keyword>
<accession>A0A9E5K0C2</accession>
<reference evidence="3" key="1">
    <citation type="submission" date="2020-03" db="EMBL/GenBank/DDBJ databases">
        <authorList>
            <person name="Guo F."/>
        </authorList>
    </citation>
    <scope>NUCLEOTIDE SEQUENCE</scope>
    <source>
        <strain evidence="3">JCM 30134</strain>
    </source>
</reference>
<dbReference type="Pfam" id="PF19577">
    <property type="entry name" value="DcaP"/>
    <property type="match status" value="1"/>
</dbReference>
<dbReference type="PROSITE" id="PS51257">
    <property type="entry name" value="PROKAR_LIPOPROTEIN"/>
    <property type="match status" value="1"/>
</dbReference>
<sequence>MIKIKNYLRVRAKSQALIWCSCLGLFFSCWAVADLNQDEILVLQKQIDEERKRLDALEKKLQELRSSDTPPPPVQSEISEEVAKVIVNREETSSIRQLMAAEGRYDPYLDEKFKKSIPLVGSPWRFSFGGYAKLDIIHDFSGTGNKRQLVLGQIPVDDNPSEGSYSHVQVSETRFHMETRNSDSPHENSVFIEFDFFDENSPNSVRLRHAYVRYGKLLVGQTWTLLSELRQLPLILDFASGDSILGGRTEQIRWTNHSEDKTFGWALALENFNDASIYNPDDLSGKDRSDFPRLSSGFTKLWDRVEWSTGASITQLRFDGSEGVGDSEELAYTATTAGRVYLDKNKNNWFGFGFGYQSGSINDVITFANAGIPNAAIDSEGDLDLAKAWNTQLGLHWAWNQSLSSNFSYAYAKITDVPEAFDPDWIKVGAAVHANLIYKYDEQLSLGIEVMHGERENVNGRDGDAQRIQFSTFYYY</sequence>
<organism evidence="3 4">
    <name type="scientific">Pseudomaricurvus hydrocarbonicus</name>
    <dbReference type="NCBI Taxonomy" id="1470433"/>
    <lineage>
        <taxon>Bacteria</taxon>
        <taxon>Pseudomonadati</taxon>
        <taxon>Pseudomonadota</taxon>
        <taxon>Gammaproteobacteria</taxon>
        <taxon>Cellvibrionales</taxon>
        <taxon>Cellvibrionaceae</taxon>
        <taxon>Pseudomaricurvus</taxon>
    </lineage>
</organism>
<protein>
    <recommendedName>
        <fullName evidence="5">Porin</fullName>
    </recommendedName>
</protein>
<name>A0A9E5K0C2_9GAMM</name>
<comment type="caution">
    <text evidence="3">The sequence shown here is derived from an EMBL/GenBank/DDBJ whole genome shotgun (WGS) entry which is preliminary data.</text>
</comment>
<evidence type="ECO:0000256" key="2">
    <source>
        <dbReference type="SAM" id="SignalP"/>
    </source>
</evidence>
<dbReference type="RefSeq" id="WP_167186518.1">
    <property type="nucleotide sequence ID" value="NZ_JAAONZ010000007.1"/>
</dbReference>
<dbReference type="AlphaFoldDB" id="A0A9E5K0C2"/>
<keyword evidence="2" id="KW-0732">Signal</keyword>
<evidence type="ECO:0008006" key="5">
    <source>
        <dbReference type="Google" id="ProtNLM"/>
    </source>
</evidence>
<evidence type="ECO:0000313" key="4">
    <source>
        <dbReference type="Proteomes" id="UP000787472"/>
    </source>
</evidence>
<feature type="signal peptide" evidence="2">
    <location>
        <begin position="1"/>
        <end position="33"/>
    </location>
</feature>
<feature type="chain" id="PRO_5038759908" description="Porin" evidence="2">
    <location>
        <begin position="34"/>
        <end position="476"/>
    </location>
</feature>
<evidence type="ECO:0000256" key="1">
    <source>
        <dbReference type="SAM" id="Coils"/>
    </source>
</evidence>
<evidence type="ECO:0000313" key="3">
    <source>
        <dbReference type="EMBL" id="NHO66182.1"/>
    </source>
</evidence>
<gene>
    <name evidence="3" type="ORF">G8770_11565</name>
</gene>